<keyword evidence="4" id="KW-1003">Cell membrane</keyword>
<comment type="caution">
    <text evidence="17">The sequence shown here is derived from an EMBL/GenBank/DDBJ whole genome shotgun (WGS) entry which is preliminary data.</text>
</comment>
<evidence type="ECO:0000256" key="5">
    <source>
        <dbReference type="ARBA" id="ARBA00022553"/>
    </source>
</evidence>
<feature type="transmembrane region" description="Helical" evidence="15">
    <location>
        <begin position="38"/>
        <end position="61"/>
    </location>
</feature>
<dbReference type="GO" id="GO:0004673">
    <property type="term" value="F:protein histidine kinase activity"/>
    <property type="evidence" value="ECO:0007669"/>
    <property type="project" value="UniProtKB-EC"/>
</dbReference>
<keyword evidence="10" id="KW-0067">ATP-binding</keyword>
<feature type="modified residue" description="4-aspartylphosphate" evidence="13">
    <location>
        <position position="685"/>
    </location>
</feature>
<comment type="subcellular location">
    <subcellularLocation>
        <location evidence="2">Cell membrane</location>
        <topology evidence="2">Multi-pass membrane protein</topology>
    </subcellularLocation>
</comment>
<keyword evidence="6" id="KW-0808">Transferase</keyword>
<feature type="region of interest" description="Disordered" evidence="14">
    <location>
        <begin position="606"/>
        <end position="632"/>
    </location>
</feature>
<feature type="region of interest" description="Disordered" evidence="14">
    <location>
        <begin position="1"/>
        <end position="31"/>
    </location>
</feature>
<name>A0A9X1IJ73_9PROT</name>
<dbReference type="CDD" id="cd18773">
    <property type="entry name" value="PDC1_HK_sensor"/>
    <property type="match status" value="1"/>
</dbReference>
<evidence type="ECO:0000256" key="8">
    <source>
        <dbReference type="ARBA" id="ARBA00022741"/>
    </source>
</evidence>
<evidence type="ECO:0000256" key="9">
    <source>
        <dbReference type="ARBA" id="ARBA00022777"/>
    </source>
</evidence>
<dbReference type="SUPFAM" id="SSF52172">
    <property type="entry name" value="CheY-like"/>
    <property type="match status" value="1"/>
</dbReference>
<accession>A0A9X1IJ73</accession>
<dbReference type="RefSeq" id="WP_226613797.1">
    <property type="nucleotide sequence ID" value="NZ_JAJAQI010000065.1"/>
</dbReference>
<evidence type="ECO:0000313" key="18">
    <source>
        <dbReference type="Proteomes" id="UP001139311"/>
    </source>
</evidence>
<evidence type="ECO:0000256" key="14">
    <source>
        <dbReference type="SAM" id="MobiDB-lite"/>
    </source>
</evidence>
<dbReference type="GO" id="GO:0005886">
    <property type="term" value="C:plasma membrane"/>
    <property type="evidence" value="ECO:0007669"/>
    <property type="project" value="UniProtKB-SubCell"/>
</dbReference>
<dbReference type="Pfam" id="PF02743">
    <property type="entry name" value="dCache_1"/>
    <property type="match status" value="1"/>
</dbReference>
<gene>
    <name evidence="17" type="ORF">LHA35_25585</name>
</gene>
<dbReference type="PANTHER" id="PTHR41523">
    <property type="entry name" value="TWO-COMPONENT SYSTEM SENSOR PROTEIN"/>
    <property type="match status" value="1"/>
</dbReference>
<dbReference type="Proteomes" id="UP001139311">
    <property type="component" value="Unassembled WGS sequence"/>
</dbReference>
<dbReference type="InterPro" id="IPR011102">
    <property type="entry name" value="Sig_transdc_His_kinase_HWE"/>
</dbReference>
<dbReference type="InterPro" id="IPR011006">
    <property type="entry name" value="CheY-like_superfamily"/>
</dbReference>
<protein>
    <recommendedName>
        <fullName evidence="3">histidine kinase</fullName>
        <ecNumber evidence="3">2.7.13.3</ecNumber>
    </recommendedName>
</protein>
<evidence type="ECO:0000256" key="1">
    <source>
        <dbReference type="ARBA" id="ARBA00000085"/>
    </source>
</evidence>
<keyword evidence="5 13" id="KW-0597">Phosphoprotein</keyword>
<dbReference type="SMART" id="SM00448">
    <property type="entry name" value="REC"/>
    <property type="match status" value="1"/>
</dbReference>
<sequence length="757" mass="79123">MDSSGTTACGRTPPVAPPRAGASTQPAGRPPARFRTHLLGLSLGTGLPLVALAIGLAWWIAADQRRTALRDLSRAADALQTELDRELRITATALEALATSPTLDAAVEGEPAPPAAAAFWSQARALIAHRPDVLHNIALFDAQGRHRMNTLVPPDQPLPGLGLVRFPLQGPQPIDPLEFFGAILRRRETYVSPLFVGPLAGRPVISIAMAVRRGEAVTALLAANILPASLGAVLRGQRLQPRWVATLVDNRGLVIARTRWEDQAFGRPAPDWLVEFQRGGGAGTTIRTTAPDGTPTYAALRHMPQGDWALALSVPRAAVDGPLQLAVASASAGGALAVALAALLAHRIGARLGREVEALGADAARVVREQPLAPRPPPRVREVAEVRQALAAAHTALRARAAAKREAEEHLVLLLREVDHRAKNALAVALSLIRLSPRDVPPAEFAAAAEGRITTMARAHALLARSAWTGAELQALVESELPVQAGQVGLAGPPARLSAEAVQPVAMLLHELATNAAKHGALSLPGGEVQITWEFLPGDQALRLVWAERGGPPLAGPPARRSFGLRLMTQLAERQLAGRLCFDWAAAGLRATLTLPAGRAAPEGTALARPAQKARPPAVAPRPAWTGPDAPPPRVLVVEDEALLALELETGLRELGCEVIGPARNLAEASRLAASEPRLTAAVLDVNLGGGELVFPVADLLAARGVPYLLATGYGSAGPLEGRDAKAAAVLRKPYQRAALAAALAQALPGDASGTSP</sequence>
<organism evidence="17 18">
    <name type="scientific">Roseicella aerolata</name>
    <dbReference type="NCBI Taxonomy" id="2883479"/>
    <lineage>
        <taxon>Bacteria</taxon>
        <taxon>Pseudomonadati</taxon>
        <taxon>Pseudomonadota</taxon>
        <taxon>Alphaproteobacteria</taxon>
        <taxon>Acetobacterales</taxon>
        <taxon>Roseomonadaceae</taxon>
        <taxon>Roseicella</taxon>
    </lineage>
</organism>
<dbReference type="AlphaFoldDB" id="A0A9X1IJ73"/>
<dbReference type="EC" id="2.7.13.3" evidence="3"/>
<evidence type="ECO:0000256" key="15">
    <source>
        <dbReference type="SAM" id="Phobius"/>
    </source>
</evidence>
<dbReference type="GO" id="GO:0000160">
    <property type="term" value="P:phosphorelay signal transduction system"/>
    <property type="evidence" value="ECO:0007669"/>
    <property type="project" value="InterPro"/>
</dbReference>
<dbReference type="InterPro" id="IPR033479">
    <property type="entry name" value="dCache_1"/>
</dbReference>
<dbReference type="InterPro" id="IPR036890">
    <property type="entry name" value="HATPase_C_sf"/>
</dbReference>
<evidence type="ECO:0000256" key="2">
    <source>
        <dbReference type="ARBA" id="ARBA00004651"/>
    </source>
</evidence>
<comment type="catalytic activity">
    <reaction evidence="1">
        <text>ATP + protein L-histidine = ADP + protein N-phospho-L-histidine.</text>
        <dbReference type="EC" id="2.7.13.3"/>
    </reaction>
</comment>
<evidence type="ECO:0000256" key="13">
    <source>
        <dbReference type="PROSITE-ProRule" id="PRU00169"/>
    </source>
</evidence>
<dbReference type="InterPro" id="IPR001789">
    <property type="entry name" value="Sig_transdc_resp-reg_receiver"/>
</dbReference>
<evidence type="ECO:0000256" key="7">
    <source>
        <dbReference type="ARBA" id="ARBA00022692"/>
    </source>
</evidence>
<dbReference type="PANTHER" id="PTHR41523:SF8">
    <property type="entry name" value="ETHYLENE RESPONSE SENSOR PROTEIN"/>
    <property type="match status" value="1"/>
</dbReference>
<evidence type="ECO:0000256" key="3">
    <source>
        <dbReference type="ARBA" id="ARBA00012438"/>
    </source>
</evidence>
<dbReference type="Gene3D" id="3.30.565.10">
    <property type="entry name" value="Histidine kinase-like ATPase, C-terminal domain"/>
    <property type="match status" value="1"/>
</dbReference>
<keyword evidence="9" id="KW-0418">Kinase</keyword>
<proteinExistence type="predicted"/>
<evidence type="ECO:0000256" key="12">
    <source>
        <dbReference type="ARBA" id="ARBA00023136"/>
    </source>
</evidence>
<evidence type="ECO:0000256" key="10">
    <source>
        <dbReference type="ARBA" id="ARBA00022840"/>
    </source>
</evidence>
<evidence type="ECO:0000256" key="6">
    <source>
        <dbReference type="ARBA" id="ARBA00022679"/>
    </source>
</evidence>
<evidence type="ECO:0000256" key="4">
    <source>
        <dbReference type="ARBA" id="ARBA00022475"/>
    </source>
</evidence>
<reference evidence="17" key="1">
    <citation type="submission" date="2021-10" db="EMBL/GenBank/DDBJ databases">
        <title>Roseicella aerolatum sp. nov., isolated from aerosols of e-waste dismantling site.</title>
        <authorList>
            <person name="Qin T."/>
        </authorList>
    </citation>
    <scope>NUCLEOTIDE SEQUENCE</scope>
    <source>
        <strain evidence="17">GB24</strain>
    </source>
</reference>
<evidence type="ECO:0000259" key="16">
    <source>
        <dbReference type="PROSITE" id="PS50110"/>
    </source>
</evidence>
<dbReference type="Pfam" id="PF07536">
    <property type="entry name" value="HWE_HK"/>
    <property type="match status" value="1"/>
</dbReference>
<feature type="compositionally biased region" description="Low complexity" evidence="14">
    <location>
        <begin position="606"/>
        <end position="624"/>
    </location>
</feature>
<dbReference type="Gene3D" id="3.40.50.2300">
    <property type="match status" value="1"/>
</dbReference>
<keyword evidence="11 15" id="KW-1133">Transmembrane helix</keyword>
<dbReference type="CDD" id="cd18774">
    <property type="entry name" value="PDC2_HK_sensor"/>
    <property type="match status" value="1"/>
</dbReference>
<feature type="domain" description="Response regulatory" evidence="16">
    <location>
        <begin position="634"/>
        <end position="748"/>
    </location>
</feature>
<evidence type="ECO:0000313" key="17">
    <source>
        <dbReference type="EMBL" id="MCB4825104.1"/>
    </source>
</evidence>
<keyword evidence="18" id="KW-1185">Reference proteome</keyword>
<dbReference type="Gene3D" id="3.30.450.20">
    <property type="entry name" value="PAS domain"/>
    <property type="match status" value="1"/>
</dbReference>
<dbReference type="GO" id="GO:0005524">
    <property type="term" value="F:ATP binding"/>
    <property type="evidence" value="ECO:0007669"/>
    <property type="project" value="UniProtKB-KW"/>
</dbReference>
<keyword evidence="8" id="KW-0547">Nucleotide-binding</keyword>
<dbReference type="SMART" id="SM00911">
    <property type="entry name" value="HWE_HK"/>
    <property type="match status" value="1"/>
</dbReference>
<keyword evidence="12 15" id="KW-0472">Membrane</keyword>
<dbReference type="EMBL" id="JAJAQI010000065">
    <property type="protein sequence ID" value="MCB4825104.1"/>
    <property type="molecule type" value="Genomic_DNA"/>
</dbReference>
<keyword evidence="7 15" id="KW-0812">Transmembrane</keyword>
<dbReference type="PROSITE" id="PS50110">
    <property type="entry name" value="RESPONSE_REGULATORY"/>
    <property type="match status" value="1"/>
</dbReference>
<evidence type="ECO:0000256" key="11">
    <source>
        <dbReference type="ARBA" id="ARBA00022989"/>
    </source>
</evidence>